<organism evidence="1 2">
    <name type="scientific">Populus alba</name>
    <name type="common">White poplar</name>
    <dbReference type="NCBI Taxonomy" id="43335"/>
    <lineage>
        <taxon>Eukaryota</taxon>
        <taxon>Viridiplantae</taxon>
        <taxon>Streptophyta</taxon>
        <taxon>Embryophyta</taxon>
        <taxon>Tracheophyta</taxon>
        <taxon>Spermatophyta</taxon>
        <taxon>Magnoliopsida</taxon>
        <taxon>eudicotyledons</taxon>
        <taxon>Gunneridae</taxon>
        <taxon>Pentapetalae</taxon>
        <taxon>rosids</taxon>
        <taxon>fabids</taxon>
        <taxon>Malpighiales</taxon>
        <taxon>Salicaceae</taxon>
        <taxon>Saliceae</taxon>
        <taxon>Populus</taxon>
    </lineage>
</organism>
<evidence type="ECO:0000313" key="2">
    <source>
        <dbReference type="Proteomes" id="UP000309997"/>
    </source>
</evidence>
<name>A0ACC4CRF9_POPAL</name>
<comment type="caution">
    <text evidence="1">The sequence shown here is derived from an EMBL/GenBank/DDBJ whole genome shotgun (WGS) entry which is preliminary data.</text>
</comment>
<accession>A0ACC4CRF9</accession>
<keyword evidence="2" id="KW-1185">Reference proteome</keyword>
<gene>
    <name evidence="1" type="ORF">D5086_004038</name>
</gene>
<protein>
    <submittedName>
        <fullName evidence="1">Uncharacterized protein</fullName>
    </submittedName>
</protein>
<dbReference type="Proteomes" id="UP000309997">
    <property type="component" value="Unassembled WGS sequence"/>
</dbReference>
<evidence type="ECO:0000313" key="1">
    <source>
        <dbReference type="EMBL" id="KAL3603179.1"/>
    </source>
</evidence>
<proteinExistence type="predicted"/>
<sequence length="312" mass="35015">MHFSQNEGIEDNTFVVTGGLGFVGSYLCLDLVRRGARQVRAFDLRPTSPWKNNGKCLFTCAIRPAAIYGPGEDRHFPRIVSFAKLGLRPFKIGDSNVKTDWVYVYNLVLALILASMGLLDDIPNNEGHPIAAGQPYFISDGSPISTYEFLQPLLKSLDYDLPKASLSVPRALMLGRIFWAIYTVLYPWLNRWWLPQPLILPAEVYKVGVTHYFSSLKARQELGCVPMCCLLARHGTTSVTSQSHYPYPLPINVGCENNISFSHGRTYCVRNPFIAFSVEESQESNRDSHIVKHLPVSLMENNREQASLAVGF</sequence>
<reference evidence="1 2" key="1">
    <citation type="journal article" date="2024" name="Plant Biotechnol. J.">
        <title>Genome and CRISPR/Cas9 system of a widespread forest tree (Populus alba) in the world.</title>
        <authorList>
            <person name="Liu Y.J."/>
            <person name="Jiang P.F."/>
            <person name="Han X.M."/>
            <person name="Li X.Y."/>
            <person name="Wang H.M."/>
            <person name="Wang Y.J."/>
            <person name="Wang X.X."/>
            <person name="Zeng Q.Y."/>
        </authorList>
    </citation>
    <scope>NUCLEOTIDE SEQUENCE [LARGE SCALE GENOMIC DNA]</scope>
    <source>
        <strain evidence="2">cv. PAL-ZL1</strain>
    </source>
</reference>
<dbReference type="EMBL" id="RCHU02000002">
    <property type="protein sequence ID" value="KAL3603179.1"/>
    <property type="molecule type" value="Genomic_DNA"/>
</dbReference>